<organism evidence="1 2">
    <name type="scientific">Candidatus Sungbacteria bacterium RIFCSPLOWO2_01_FULL_47_10</name>
    <dbReference type="NCBI Taxonomy" id="1802276"/>
    <lineage>
        <taxon>Bacteria</taxon>
        <taxon>Candidatus Sungiibacteriota</taxon>
    </lineage>
</organism>
<gene>
    <name evidence="1" type="ORF">A2934_02150</name>
</gene>
<reference evidence="1 2" key="1">
    <citation type="journal article" date="2016" name="Nat. Commun.">
        <title>Thousands of microbial genomes shed light on interconnected biogeochemical processes in an aquifer system.</title>
        <authorList>
            <person name="Anantharaman K."/>
            <person name="Brown C.T."/>
            <person name="Hug L.A."/>
            <person name="Sharon I."/>
            <person name="Castelle C.J."/>
            <person name="Probst A.J."/>
            <person name="Thomas B.C."/>
            <person name="Singh A."/>
            <person name="Wilkins M.J."/>
            <person name="Karaoz U."/>
            <person name="Brodie E.L."/>
            <person name="Williams K.H."/>
            <person name="Hubbard S.S."/>
            <person name="Banfield J.F."/>
        </authorList>
    </citation>
    <scope>NUCLEOTIDE SEQUENCE [LARGE SCALE GENOMIC DNA]</scope>
</reference>
<accession>A0A1G2KYW0</accession>
<dbReference type="AlphaFoldDB" id="A0A1G2KYW0"/>
<dbReference type="Proteomes" id="UP000177982">
    <property type="component" value="Unassembled WGS sequence"/>
</dbReference>
<name>A0A1G2KYW0_9BACT</name>
<evidence type="ECO:0000313" key="2">
    <source>
        <dbReference type="Proteomes" id="UP000177982"/>
    </source>
</evidence>
<protein>
    <submittedName>
        <fullName evidence="1">Uncharacterized protein</fullName>
    </submittedName>
</protein>
<proteinExistence type="predicted"/>
<sequence length="79" mass="9064">MKESLPENPESQKGTEERILQDLEGLTQRIENAKHSGKFKEGQQNESLLALRVKKLWEIVGLEKGKRVTGYDHIKGEYV</sequence>
<evidence type="ECO:0000313" key="1">
    <source>
        <dbReference type="EMBL" id="OHA04414.1"/>
    </source>
</evidence>
<comment type="caution">
    <text evidence="1">The sequence shown here is derived from an EMBL/GenBank/DDBJ whole genome shotgun (WGS) entry which is preliminary data.</text>
</comment>
<dbReference type="EMBL" id="MHQO01000080">
    <property type="protein sequence ID" value="OHA04414.1"/>
    <property type="molecule type" value="Genomic_DNA"/>
</dbReference>